<evidence type="ECO:0000256" key="1">
    <source>
        <dbReference type="SAM" id="MobiDB-lite"/>
    </source>
</evidence>
<dbReference type="Gene3D" id="1.20.5.340">
    <property type="match status" value="1"/>
</dbReference>
<keyword evidence="2" id="KW-0812">Transmembrane</keyword>
<feature type="compositionally biased region" description="Polar residues" evidence="1">
    <location>
        <begin position="42"/>
        <end position="60"/>
    </location>
</feature>
<proteinExistence type="predicted"/>
<keyword evidence="2" id="KW-1133">Transmembrane helix</keyword>
<feature type="region of interest" description="Disordered" evidence="1">
    <location>
        <begin position="32"/>
        <end position="66"/>
    </location>
</feature>
<protein>
    <submittedName>
        <fullName evidence="3">Uncharacterized protein</fullName>
    </submittedName>
</protein>
<dbReference type="AlphaFoldDB" id="A0A5Y3ZS58"/>
<gene>
    <name evidence="3" type="ORF">FQP13_06980</name>
</gene>
<evidence type="ECO:0000313" key="3">
    <source>
        <dbReference type="EMBL" id="ECJ9521108.1"/>
    </source>
</evidence>
<organism evidence="3">
    <name type="scientific">Salmonella enterica</name>
    <name type="common">Salmonella choleraesuis</name>
    <dbReference type="NCBI Taxonomy" id="28901"/>
    <lineage>
        <taxon>Bacteria</taxon>
        <taxon>Pseudomonadati</taxon>
        <taxon>Pseudomonadota</taxon>
        <taxon>Gammaproteobacteria</taxon>
        <taxon>Enterobacterales</taxon>
        <taxon>Enterobacteriaceae</taxon>
        <taxon>Salmonella</taxon>
    </lineage>
</organism>
<evidence type="ECO:0000256" key="2">
    <source>
        <dbReference type="SAM" id="Phobius"/>
    </source>
</evidence>
<sequence>MERASVARSSSPAITVDALVMPAYHEKVNMRSIVPPEPIKSSLGTTRTKPPSAGQGSVENANPRVKSVEITREELDAKLAQNKAEVDVIASEMRREMAEFRAFQARQFSTMNTSISEIKSQISDVNGKFSGLNGKIDGLNAQIDGLKTTSTTLQWMVGAILALLAVILVLPQVQAYLKPVEIIQQAPAPQNNK</sequence>
<comment type="caution">
    <text evidence="3">The sequence shown here is derived from an EMBL/GenBank/DDBJ whole genome shotgun (WGS) entry which is preliminary data.</text>
</comment>
<feature type="transmembrane region" description="Helical" evidence="2">
    <location>
        <begin position="152"/>
        <end position="170"/>
    </location>
</feature>
<keyword evidence="2" id="KW-0472">Membrane</keyword>
<name>A0A5Y3ZS58_SALER</name>
<reference evidence="3" key="1">
    <citation type="submission" date="2019-07" db="EMBL/GenBank/DDBJ databases">
        <authorList>
            <consortium name="PulseNet: The National Subtyping Network for Foodborne Disease Surveillance"/>
            <person name="Tarr C.L."/>
            <person name="Trees E."/>
            <person name="Katz L.S."/>
            <person name="Carleton-Romer H.A."/>
            <person name="Stroika S."/>
            <person name="Kucerova Z."/>
            <person name="Roache K.F."/>
            <person name="Sabol A.L."/>
            <person name="Besser J."/>
            <person name="Gerner-Smidt P."/>
        </authorList>
    </citation>
    <scope>NUCLEOTIDE SEQUENCE</scope>
    <source>
        <strain evidence="3">PNUSAS074363</strain>
    </source>
</reference>
<accession>A0A5Y3ZS58</accession>
<dbReference type="EMBL" id="AAJABR010000015">
    <property type="protein sequence ID" value="ECJ9521108.1"/>
    <property type="molecule type" value="Genomic_DNA"/>
</dbReference>